<dbReference type="AlphaFoldDB" id="A0A8J5MYT8"/>
<sequence>MEDRSVMQQQQQAAEEAARADLAAIQALIAQVLRLRGETATIVSTVPTVLGDPNTGTPDASVRPQARQPHAPVSHKLSRDVILR</sequence>
<dbReference type="EMBL" id="JAHLQT010020073">
    <property type="protein sequence ID" value="KAG7168382.1"/>
    <property type="molecule type" value="Genomic_DNA"/>
</dbReference>
<feature type="region of interest" description="Disordered" evidence="1">
    <location>
        <begin position="47"/>
        <end position="84"/>
    </location>
</feature>
<gene>
    <name evidence="2" type="ORF">Hamer_G002411</name>
</gene>
<name>A0A8J5MYT8_HOMAM</name>
<dbReference type="Proteomes" id="UP000747542">
    <property type="component" value="Unassembled WGS sequence"/>
</dbReference>
<accession>A0A8J5MYT8</accession>
<evidence type="ECO:0000256" key="1">
    <source>
        <dbReference type="SAM" id="MobiDB-lite"/>
    </source>
</evidence>
<reference evidence="2" key="1">
    <citation type="journal article" date="2021" name="Sci. Adv.">
        <title>The American lobster genome reveals insights on longevity, neural, and immune adaptations.</title>
        <authorList>
            <person name="Polinski J.M."/>
            <person name="Zimin A.V."/>
            <person name="Clark K.F."/>
            <person name="Kohn A.B."/>
            <person name="Sadowski N."/>
            <person name="Timp W."/>
            <person name="Ptitsyn A."/>
            <person name="Khanna P."/>
            <person name="Romanova D.Y."/>
            <person name="Williams P."/>
            <person name="Greenwood S.J."/>
            <person name="Moroz L.L."/>
            <person name="Walt D.R."/>
            <person name="Bodnar A.G."/>
        </authorList>
    </citation>
    <scope>NUCLEOTIDE SEQUENCE</scope>
    <source>
        <strain evidence="2">GMGI-L3</strain>
    </source>
</reference>
<protein>
    <submittedName>
        <fullName evidence="2">Uncharacterized protein</fullName>
    </submittedName>
</protein>
<proteinExistence type="predicted"/>
<organism evidence="2 3">
    <name type="scientific">Homarus americanus</name>
    <name type="common">American lobster</name>
    <dbReference type="NCBI Taxonomy" id="6706"/>
    <lineage>
        <taxon>Eukaryota</taxon>
        <taxon>Metazoa</taxon>
        <taxon>Ecdysozoa</taxon>
        <taxon>Arthropoda</taxon>
        <taxon>Crustacea</taxon>
        <taxon>Multicrustacea</taxon>
        <taxon>Malacostraca</taxon>
        <taxon>Eumalacostraca</taxon>
        <taxon>Eucarida</taxon>
        <taxon>Decapoda</taxon>
        <taxon>Pleocyemata</taxon>
        <taxon>Astacidea</taxon>
        <taxon>Nephropoidea</taxon>
        <taxon>Nephropidae</taxon>
        <taxon>Homarus</taxon>
    </lineage>
</organism>
<comment type="caution">
    <text evidence="2">The sequence shown here is derived from an EMBL/GenBank/DDBJ whole genome shotgun (WGS) entry which is preliminary data.</text>
</comment>
<evidence type="ECO:0000313" key="2">
    <source>
        <dbReference type="EMBL" id="KAG7168382.1"/>
    </source>
</evidence>
<evidence type="ECO:0000313" key="3">
    <source>
        <dbReference type="Proteomes" id="UP000747542"/>
    </source>
</evidence>
<keyword evidence="3" id="KW-1185">Reference proteome</keyword>